<comment type="caution">
    <text evidence="8">The sequence shown here is derived from an EMBL/GenBank/DDBJ whole genome shotgun (WGS) entry which is preliminary data.</text>
</comment>
<dbReference type="Pfam" id="PF00486">
    <property type="entry name" value="Trans_reg_C"/>
    <property type="match status" value="1"/>
</dbReference>
<dbReference type="GO" id="GO:0043531">
    <property type="term" value="F:ADP binding"/>
    <property type="evidence" value="ECO:0007669"/>
    <property type="project" value="InterPro"/>
</dbReference>
<dbReference type="Pfam" id="PF03704">
    <property type="entry name" value="BTAD"/>
    <property type="match status" value="1"/>
</dbReference>
<keyword evidence="9" id="KW-1185">Reference proteome</keyword>
<dbReference type="SMART" id="SM00028">
    <property type="entry name" value="TPR"/>
    <property type="match status" value="4"/>
</dbReference>
<protein>
    <submittedName>
        <fullName evidence="8">DNA-binding SARP family transcriptional activator/tetratricopeptide (TPR) repeat protein</fullName>
    </submittedName>
</protein>
<gene>
    <name evidence="8" type="ORF">HDA45_001330</name>
</gene>
<evidence type="ECO:0000313" key="9">
    <source>
        <dbReference type="Proteomes" id="UP000580861"/>
    </source>
</evidence>
<keyword evidence="2" id="KW-0805">Transcription regulation</keyword>
<feature type="DNA-binding region" description="OmpR/PhoB-type" evidence="5">
    <location>
        <begin position="1"/>
        <end position="95"/>
    </location>
</feature>
<dbReference type="SUPFAM" id="SSF48452">
    <property type="entry name" value="TPR-like"/>
    <property type="match status" value="3"/>
</dbReference>
<dbReference type="SMART" id="SM01043">
    <property type="entry name" value="BTAD"/>
    <property type="match status" value="1"/>
</dbReference>
<dbReference type="SUPFAM" id="SSF52540">
    <property type="entry name" value="P-loop containing nucleoside triphosphate hydrolases"/>
    <property type="match status" value="1"/>
</dbReference>
<sequence length="997" mass="109988">MTVEFRVLGDVEVRIGGRRVDAGHSRQLYVLLALLIDANQVVSTDQLIDRVWADRPPSRARGTLSSYLTRLRQVFAPAGGEVGIVRRAGGYVLTLDPEAVDLHRFRRLTAEARGLGADRAVVLLDRAVGLWRGDAFAQLDNPWLATTREALNRERLVTELDRVDLHLELGDHSGLIPDLATYAARYPWNERVACRLMLALHQSGRQAEAFQVFWDTKRRLADEFGVDPGRELRQLHQRLLRDEAAPAPAPRRVGRNELPGDITDFTGRADEMRELSAVLDGTRQRAVAIEAIDGMAGVGKTAFAIHVAHRLADRYPDAQLFIDLRAHTEGQEPIEPAAALDTLLRSLGIPGERIPSTVDARAALWRAELAGRRALVVLDNAADAAQIRPLLPGAPGCLVLITSRRRLTDLEPAHVTSLDELPPPDATALFTKIVGADRTGEDPDAVTDVVRLAGHLPLAIRIAAGRLRTRPAWAITHLATRLGEGHRRLTEFTAGDRNVAAAFTLSYTSLTAEQRRVFRLLGLHPGPDIDSRAAASLTATDEDTADRLLEDLVDVHLLQQPSPGRYRFHDLLRHHAHATALAEESVSSRHEAENRLLGFYLHTAHTGDRLLRPYRPPIEPAGPPPGCRPHPLHDESTALDWFTAEQPNLLAAQQLASALGRYESVWQLAWTLTTFHYRRGHQHDDLTAWQAGLAAAHHLDEPATHVLVHRILGQAYAWAGRHGDASAHLHRALALAEHIGDREGEGFTHLALAIAGELGGSHREGLEHAERAQHLFRALENPIGEAGAFTLVGRLATDLGHYRRAHASCHSALTLQRLHRDREGEANTLGALGALAHHTGRHTRALDYYRRSRALLRELGDVNEETRIVEHLARTHYALGDLDRASEAWHQVLDLFRAKGRTTDAERVRRRLAELGPLKPGSEPGVDTGEDGPQTGQPPLPGVGSREPFQRDVRAPGADRQWKERAPGDHLDVLGQSAAGRNETVRLGEHRHARTEP</sequence>
<evidence type="ECO:0000256" key="1">
    <source>
        <dbReference type="ARBA" id="ARBA00005820"/>
    </source>
</evidence>
<dbReference type="SUPFAM" id="SSF46894">
    <property type="entry name" value="C-terminal effector domain of the bipartite response regulators"/>
    <property type="match status" value="1"/>
</dbReference>
<proteinExistence type="inferred from homology"/>
<dbReference type="GO" id="GO:0006355">
    <property type="term" value="P:regulation of DNA-templated transcription"/>
    <property type="evidence" value="ECO:0007669"/>
    <property type="project" value="InterPro"/>
</dbReference>
<dbReference type="Gene3D" id="1.25.40.10">
    <property type="entry name" value="Tetratricopeptide repeat domain"/>
    <property type="match status" value="3"/>
</dbReference>
<reference evidence="8 9" key="1">
    <citation type="submission" date="2020-08" db="EMBL/GenBank/DDBJ databases">
        <title>Sequencing the genomes of 1000 actinobacteria strains.</title>
        <authorList>
            <person name="Klenk H.-P."/>
        </authorList>
    </citation>
    <scope>NUCLEOTIDE SEQUENCE [LARGE SCALE GENOMIC DNA]</scope>
    <source>
        <strain evidence="8 9">DSM 45272</strain>
    </source>
</reference>
<dbReference type="InterPro" id="IPR011990">
    <property type="entry name" value="TPR-like_helical_dom_sf"/>
</dbReference>
<evidence type="ECO:0000256" key="2">
    <source>
        <dbReference type="ARBA" id="ARBA00023015"/>
    </source>
</evidence>
<feature type="compositionally biased region" description="Basic and acidic residues" evidence="6">
    <location>
        <begin position="960"/>
        <end position="972"/>
    </location>
</feature>
<evidence type="ECO:0000256" key="5">
    <source>
        <dbReference type="PROSITE-ProRule" id="PRU01091"/>
    </source>
</evidence>
<evidence type="ECO:0000259" key="7">
    <source>
        <dbReference type="PROSITE" id="PS51755"/>
    </source>
</evidence>
<dbReference type="InterPro" id="IPR001867">
    <property type="entry name" value="OmpR/PhoB-type_DNA-bd"/>
</dbReference>
<dbReference type="InterPro" id="IPR027417">
    <property type="entry name" value="P-loop_NTPase"/>
</dbReference>
<feature type="domain" description="OmpR/PhoB-type" evidence="7">
    <location>
        <begin position="1"/>
        <end position="95"/>
    </location>
</feature>
<dbReference type="InterPro" id="IPR005158">
    <property type="entry name" value="BTAD"/>
</dbReference>
<evidence type="ECO:0000256" key="4">
    <source>
        <dbReference type="ARBA" id="ARBA00023163"/>
    </source>
</evidence>
<dbReference type="PRINTS" id="PR00364">
    <property type="entry name" value="DISEASERSIST"/>
</dbReference>
<dbReference type="PANTHER" id="PTHR35807:SF1">
    <property type="entry name" value="TRANSCRIPTIONAL REGULATOR REDD"/>
    <property type="match status" value="1"/>
</dbReference>
<feature type="region of interest" description="Disordered" evidence="6">
    <location>
        <begin position="911"/>
        <end position="997"/>
    </location>
</feature>
<dbReference type="InterPro" id="IPR019734">
    <property type="entry name" value="TPR_rpt"/>
</dbReference>
<comment type="similarity">
    <text evidence="1">Belongs to the AfsR/DnrI/RedD regulatory family.</text>
</comment>
<dbReference type="Gene3D" id="1.10.10.10">
    <property type="entry name" value="Winged helix-like DNA-binding domain superfamily/Winged helix DNA-binding domain"/>
    <property type="match status" value="2"/>
</dbReference>
<dbReference type="EMBL" id="JACHMX010000001">
    <property type="protein sequence ID" value="MBB5851243.1"/>
    <property type="molecule type" value="Genomic_DNA"/>
</dbReference>
<keyword evidence="3 5" id="KW-0238">DNA-binding</keyword>
<dbReference type="InterPro" id="IPR036388">
    <property type="entry name" value="WH-like_DNA-bd_sf"/>
</dbReference>
<name>A0A841AWG8_9PSEU</name>
<dbReference type="GO" id="GO:0000160">
    <property type="term" value="P:phosphorelay signal transduction system"/>
    <property type="evidence" value="ECO:0007669"/>
    <property type="project" value="InterPro"/>
</dbReference>
<feature type="compositionally biased region" description="Basic and acidic residues" evidence="6">
    <location>
        <begin position="983"/>
        <end position="997"/>
    </location>
</feature>
<dbReference type="GO" id="GO:0003677">
    <property type="term" value="F:DNA binding"/>
    <property type="evidence" value="ECO:0007669"/>
    <property type="project" value="UniProtKB-UniRule"/>
</dbReference>
<dbReference type="AlphaFoldDB" id="A0A841AWG8"/>
<keyword evidence="4" id="KW-0804">Transcription</keyword>
<dbReference type="PROSITE" id="PS51755">
    <property type="entry name" value="OMPR_PHOB"/>
    <property type="match status" value="1"/>
</dbReference>
<evidence type="ECO:0000256" key="3">
    <source>
        <dbReference type="ARBA" id="ARBA00023125"/>
    </source>
</evidence>
<dbReference type="CDD" id="cd15831">
    <property type="entry name" value="BTAD"/>
    <property type="match status" value="1"/>
</dbReference>
<dbReference type="PANTHER" id="PTHR35807">
    <property type="entry name" value="TRANSCRIPTIONAL REGULATOR REDD-RELATED"/>
    <property type="match status" value="1"/>
</dbReference>
<dbReference type="Proteomes" id="UP000580861">
    <property type="component" value="Unassembled WGS sequence"/>
</dbReference>
<accession>A0A841AWG8</accession>
<dbReference type="InterPro" id="IPR016032">
    <property type="entry name" value="Sig_transdc_resp-reg_C-effctor"/>
</dbReference>
<dbReference type="RefSeq" id="WP_246480639.1">
    <property type="nucleotide sequence ID" value="NZ_JACHMX010000001.1"/>
</dbReference>
<dbReference type="InterPro" id="IPR051677">
    <property type="entry name" value="AfsR-DnrI-RedD_regulator"/>
</dbReference>
<evidence type="ECO:0000313" key="8">
    <source>
        <dbReference type="EMBL" id="MBB5851243.1"/>
    </source>
</evidence>
<evidence type="ECO:0000256" key="6">
    <source>
        <dbReference type="SAM" id="MobiDB-lite"/>
    </source>
</evidence>
<dbReference type="Gene3D" id="3.40.50.300">
    <property type="entry name" value="P-loop containing nucleotide triphosphate hydrolases"/>
    <property type="match status" value="1"/>
</dbReference>
<organism evidence="8 9">
    <name type="scientific">Amycolatopsis umgeniensis</name>
    <dbReference type="NCBI Taxonomy" id="336628"/>
    <lineage>
        <taxon>Bacteria</taxon>
        <taxon>Bacillati</taxon>
        <taxon>Actinomycetota</taxon>
        <taxon>Actinomycetes</taxon>
        <taxon>Pseudonocardiales</taxon>
        <taxon>Pseudonocardiaceae</taxon>
        <taxon>Amycolatopsis</taxon>
    </lineage>
</organism>
<dbReference type="SMART" id="SM00862">
    <property type="entry name" value="Trans_reg_C"/>
    <property type="match status" value="1"/>
</dbReference>